<keyword evidence="3" id="KW-1185">Reference proteome</keyword>
<organism evidence="2 3">
    <name type="scientific">Sphaeroforma arctica JP610</name>
    <dbReference type="NCBI Taxonomy" id="667725"/>
    <lineage>
        <taxon>Eukaryota</taxon>
        <taxon>Ichthyosporea</taxon>
        <taxon>Ichthyophonida</taxon>
        <taxon>Sphaeroforma</taxon>
    </lineage>
</organism>
<name>A0A0L0EYE7_9EUKA</name>
<dbReference type="RefSeq" id="XP_014143357.1">
    <property type="nucleotide sequence ID" value="XM_014287882.1"/>
</dbReference>
<dbReference type="EMBL" id="KQ254895">
    <property type="protein sequence ID" value="KNC69455.1"/>
    <property type="molecule type" value="Genomic_DNA"/>
</dbReference>
<dbReference type="InterPro" id="IPR029453">
    <property type="entry name" value="Rictor_IV"/>
</dbReference>
<gene>
    <name evidence="2" type="ORF">SARC_18035</name>
</gene>
<dbReference type="AlphaFoldDB" id="A0A0L0EYE7"/>
<reference evidence="2 3" key="1">
    <citation type="submission" date="2011-02" db="EMBL/GenBank/DDBJ databases">
        <title>The Genome Sequence of Sphaeroforma arctica JP610.</title>
        <authorList>
            <consortium name="The Broad Institute Genome Sequencing Platform"/>
            <person name="Russ C."/>
            <person name="Cuomo C."/>
            <person name="Young S.K."/>
            <person name="Zeng Q."/>
            <person name="Gargeya S."/>
            <person name="Alvarado L."/>
            <person name="Berlin A."/>
            <person name="Chapman S.B."/>
            <person name="Chen Z."/>
            <person name="Freedman E."/>
            <person name="Gellesch M."/>
            <person name="Goldberg J."/>
            <person name="Griggs A."/>
            <person name="Gujja S."/>
            <person name="Heilman E."/>
            <person name="Heiman D."/>
            <person name="Howarth C."/>
            <person name="Mehta T."/>
            <person name="Neiman D."/>
            <person name="Pearson M."/>
            <person name="Roberts A."/>
            <person name="Saif S."/>
            <person name="Shea T."/>
            <person name="Shenoy N."/>
            <person name="Sisk P."/>
            <person name="Stolte C."/>
            <person name="Sykes S."/>
            <person name="White J."/>
            <person name="Yandava C."/>
            <person name="Burger G."/>
            <person name="Gray M.W."/>
            <person name="Holland P.W.H."/>
            <person name="King N."/>
            <person name="Lang F.B.F."/>
            <person name="Roger A.J."/>
            <person name="Ruiz-Trillo I."/>
            <person name="Haas B."/>
            <person name="Nusbaum C."/>
            <person name="Birren B."/>
        </authorList>
    </citation>
    <scope>NUCLEOTIDE SEQUENCE [LARGE SCALE GENOMIC DNA]</scope>
    <source>
        <strain evidence="2 3">JP610</strain>
    </source>
</reference>
<feature type="domain" description="Rapamycin-insensitive companion of mTOR" evidence="1">
    <location>
        <begin position="14"/>
        <end position="61"/>
    </location>
</feature>
<dbReference type="Pfam" id="PF14663">
    <property type="entry name" value="RasGEF_N_2"/>
    <property type="match status" value="1"/>
</dbReference>
<evidence type="ECO:0000313" key="2">
    <source>
        <dbReference type="EMBL" id="KNC69455.1"/>
    </source>
</evidence>
<evidence type="ECO:0000313" key="3">
    <source>
        <dbReference type="Proteomes" id="UP000054560"/>
    </source>
</evidence>
<sequence>MSNFSAYTVHIPPQVYDIDVKVRDAAMAVLSDAAAHMSCLTELIAQRPPLRHMGEKADPLYL</sequence>
<proteinExistence type="predicted"/>
<feature type="non-terminal residue" evidence="2">
    <location>
        <position position="62"/>
    </location>
</feature>
<accession>A0A0L0EYE7</accession>
<dbReference type="Proteomes" id="UP000054560">
    <property type="component" value="Unassembled WGS sequence"/>
</dbReference>
<protein>
    <recommendedName>
        <fullName evidence="1">Rapamycin-insensitive companion of mTOR domain-containing protein</fullName>
    </recommendedName>
</protein>
<dbReference type="GeneID" id="25918539"/>
<evidence type="ECO:0000259" key="1">
    <source>
        <dbReference type="Pfam" id="PF14663"/>
    </source>
</evidence>